<name>A0A7J7NQK5_9MAGN</name>
<feature type="domain" description="RNase H type-1" evidence="1">
    <location>
        <begin position="157"/>
        <end position="235"/>
    </location>
</feature>
<evidence type="ECO:0000313" key="2">
    <source>
        <dbReference type="EMBL" id="KAF6169475.1"/>
    </source>
</evidence>
<evidence type="ECO:0000259" key="1">
    <source>
        <dbReference type="Pfam" id="PF13456"/>
    </source>
</evidence>
<dbReference type="Pfam" id="PF13456">
    <property type="entry name" value="RVT_3"/>
    <property type="match status" value="1"/>
</dbReference>
<dbReference type="GO" id="GO:0004523">
    <property type="term" value="F:RNA-DNA hybrid ribonuclease activity"/>
    <property type="evidence" value="ECO:0007669"/>
    <property type="project" value="InterPro"/>
</dbReference>
<sequence length="245" mass="27766">MPYYEGRLGIKDIVTMNKAAMLRFVWRIVSKEELLWINSAKANLIRNKDFRLMKIPTDSSWRWRNIRKGREDAKGLILHTIGDGKDTKFRADPWHPTGCLHCENLYMKLLEAVTVKMRLRGLFLRGEYSLKSAYEQFRDLEEAPSWSNMFEHCGSLKDVGEIGAILRREDGTAIKACAGAVMKQSITLLKLHGIDHGQKLALELGIKRITVGSDSITAVNIVKLLTDHPGKLELLLAPFFSPSDS</sequence>
<dbReference type="OrthoDB" id="1166192at2759"/>
<evidence type="ECO:0000313" key="3">
    <source>
        <dbReference type="Proteomes" id="UP000541444"/>
    </source>
</evidence>
<comment type="caution">
    <text evidence="2">The sequence shown here is derived from an EMBL/GenBank/DDBJ whole genome shotgun (WGS) entry which is preliminary data.</text>
</comment>
<dbReference type="AlphaFoldDB" id="A0A7J7NQK5"/>
<accession>A0A7J7NQK5</accession>
<proteinExistence type="predicted"/>
<gene>
    <name evidence="2" type="ORF">GIB67_004756</name>
</gene>
<reference evidence="2 3" key="1">
    <citation type="journal article" date="2020" name="IScience">
        <title>Genome Sequencing of the Endangered Kingdonia uniflora (Circaeasteraceae, Ranunculales) Reveals Potential Mechanisms of Evolutionary Specialization.</title>
        <authorList>
            <person name="Sun Y."/>
            <person name="Deng T."/>
            <person name="Zhang A."/>
            <person name="Moore M.J."/>
            <person name="Landis J.B."/>
            <person name="Lin N."/>
            <person name="Zhang H."/>
            <person name="Zhang X."/>
            <person name="Huang J."/>
            <person name="Zhang X."/>
            <person name="Sun H."/>
            <person name="Wang H."/>
        </authorList>
    </citation>
    <scope>NUCLEOTIDE SEQUENCE [LARGE SCALE GENOMIC DNA]</scope>
    <source>
        <strain evidence="2">TB1705</strain>
        <tissue evidence="2">Leaf</tissue>
    </source>
</reference>
<protein>
    <recommendedName>
        <fullName evidence="1">RNase H type-1 domain-containing protein</fullName>
    </recommendedName>
</protein>
<keyword evidence="3" id="KW-1185">Reference proteome</keyword>
<dbReference type="InterPro" id="IPR002156">
    <property type="entry name" value="RNaseH_domain"/>
</dbReference>
<dbReference type="Proteomes" id="UP000541444">
    <property type="component" value="Unassembled WGS sequence"/>
</dbReference>
<dbReference type="GO" id="GO:0003676">
    <property type="term" value="F:nucleic acid binding"/>
    <property type="evidence" value="ECO:0007669"/>
    <property type="project" value="InterPro"/>
</dbReference>
<organism evidence="2 3">
    <name type="scientific">Kingdonia uniflora</name>
    <dbReference type="NCBI Taxonomy" id="39325"/>
    <lineage>
        <taxon>Eukaryota</taxon>
        <taxon>Viridiplantae</taxon>
        <taxon>Streptophyta</taxon>
        <taxon>Embryophyta</taxon>
        <taxon>Tracheophyta</taxon>
        <taxon>Spermatophyta</taxon>
        <taxon>Magnoliopsida</taxon>
        <taxon>Ranunculales</taxon>
        <taxon>Circaeasteraceae</taxon>
        <taxon>Kingdonia</taxon>
    </lineage>
</organism>
<dbReference type="EMBL" id="JACGCM010000658">
    <property type="protein sequence ID" value="KAF6169475.1"/>
    <property type="molecule type" value="Genomic_DNA"/>
</dbReference>